<keyword evidence="3" id="KW-0408">Iron</keyword>
<keyword evidence="1" id="KW-0479">Metal-binding</keyword>
<comment type="similarity">
    <text evidence="4">Belongs to the cyclic nucleotide phosphodiesterase class-III family.</text>
</comment>
<gene>
    <name evidence="6" type="ORF">VW23_017495</name>
</gene>
<evidence type="ECO:0000313" key="6">
    <source>
        <dbReference type="EMBL" id="OEO31164.1"/>
    </source>
</evidence>
<evidence type="ECO:0000259" key="5">
    <source>
        <dbReference type="Pfam" id="PF00149"/>
    </source>
</evidence>
<dbReference type="RefSeq" id="WP_069909617.1">
    <property type="nucleotide sequence ID" value="NZ_LAJE02000167.1"/>
</dbReference>
<dbReference type="Gene3D" id="3.60.21.10">
    <property type="match status" value="1"/>
</dbReference>
<protein>
    <recommendedName>
        <fullName evidence="5">Calcineurin-like phosphoesterase domain-containing protein</fullName>
    </recommendedName>
</protein>
<keyword evidence="7" id="KW-1185">Reference proteome</keyword>
<reference evidence="6 7" key="1">
    <citation type="journal article" date="2015" name="Genome Announc.">
        <title>Genome Assemblies of Three Soil-Associated Devosia species: D. insulae, D. limi, and D. soli.</title>
        <authorList>
            <person name="Hassan Y.I."/>
            <person name="Lepp D."/>
            <person name="Zhou T."/>
        </authorList>
    </citation>
    <scope>NUCLEOTIDE SEQUENCE [LARGE SCALE GENOMIC DNA]</scope>
    <source>
        <strain evidence="6 7">DS-56</strain>
    </source>
</reference>
<name>A0A1E5XRN4_9HYPH</name>
<dbReference type="PANTHER" id="PTHR42988">
    <property type="entry name" value="PHOSPHOHYDROLASE"/>
    <property type="match status" value="1"/>
</dbReference>
<evidence type="ECO:0000313" key="7">
    <source>
        <dbReference type="Proteomes" id="UP000095463"/>
    </source>
</evidence>
<evidence type="ECO:0000256" key="4">
    <source>
        <dbReference type="ARBA" id="ARBA00025742"/>
    </source>
</evidence>
<feature type="domain" description="Calcineurin-like phosphoesterase" evidence="5">
    <location>
        <begin position="1"/>
        <end position="181"/>
    </location>
</feature>
<dbReference type="Pfam" id="PF00149">
    <property type="entry name" value="Metallophos"/>
    <property type="match status" value="1"/>
</dbReference>
<dbReference type="InterPro" id="IPR050884">
    <property type="entry name" value="CNP_phosphodiesterase-III"/>
</dbReference>
<evidence type="ECO:0000256" key="2">
    <source>
        <dbReference type="ARBA" id="ARBA00022801"/>
    </source>
</evidence>
<keyword evidence="2" id="KW-0378">Hydrolase</keyword>
<dbReference type="SUPFAM" id="SSF56300">
    <property type="entry name" value="Metallo-dependent phosphatases"/>
    <property type="match status" value="1"/>
</dbReference>
<dbReference type="PANTHER" id="PTHR42988:SF2">
    <property type="entry name" value="CYCLIC NUCLEOTIDE PHOSPHODIESTERASE CBUA0032-RELATED"/>
    <property type="match status" value="1"/>
</dbReference>
<dbReference type="GO" id="GO:0046872">
    <property type="term" value="F:metal ion binding"/>
    <property type="evidence" value="ECO:0007669"/>
    <property type="project" value="UniProtKB-KW"/>
</dbReference>
<dbReference type="InterPro" id="IPR004843">
    <property type="entry name" value="Calcineurin-like_PHP"/>
</dbReference>
<dbReference type="InterPro" id="IPR029052">
    <property type="entry name" value="Metallo-depent_PP-like"/>
</dbReference>
<sequence>MLIAQLSDIHLDGVTSLQRLDRVLQWVAELKPDAVAVSGDLANNDHAASYAVLKTRLGAFGAPLLVVPGNVDSREAMREVFGGPGEGPLNGVVQVGDVRLIGLDVIVPGAAHGDAAPVLGWLEAEINSGGAPALIFLHQHPFDCGMDQYETIDCRNKEGLAAVIEQAKDTVLGISCGHLHRTMFTRFAGVPATLAPAIAPMGGLAAEGRKMPATDPPALLVHHLKGKNLVTHVISIGG</sequence>
<proteinExistence type="inferred from homology"/>
<dbReference type="EMBL" id="LAJE02000167">
    <property type="protein sequence ID" value="OEO31164.1"/>
    <property type="molecule type" value="Genomic_DNA"/>
</dbReference>
<accession>A0A1E5XRN4</accession>
<comment type="caution">
    <text evidence="6">The sequence shown here is derived from an EMBL/GenBank/DDBJ whole genome shotgun (WGS) entry which is preliminary data.</text>
</comment>
<organism evidence="6 7">
    <name type="scientific">Devosia insulae DS-56</name>
    <dbReference type="NCBI Taxonomy" id="1116389"/>
    <lineage>
        <taxon>Bacteria</taxon>
        <taxon>Pseudomonadati</taxon>
        <taxon>Pseudomonadota</taxon>
        <taxon>Alphaproteobacteria</taxon>
        <taxon>Hyphomicrobiales</taxon>
        <taxon>Devosiaceae</taxon>
        <taxon>Devosia</taxon>
    </lineage>
</organism>
<evidence type="ECO:0000256" key="1">
    <source>
        <dbReference type="ARBA" id="ARBA00022723"/>
    </source>
</evidence>
<dbReference type="Proteomes" id="UP000095463">
    <property type="component" value="Unassembled WGS sequence"/>
</dbReference>
<dbReference type="GO" id="GO:0016787">
    <property type="term" value="F:hydrolase activity"/>
    <property type="evidence" value="ECO:0007669"/>
    <property type="project" value="UniProtKB-KW"/>
</dbReference>
<evidence type="ECO:0000256" key="3">
    <source>
        <dbReference type="ARBA" id="ARBA00023004"/>
    </source>
</evidence>
<dbReference type="AlphaFoldDB" id="A0A1E5XRN4"/>